<keyword evidence="3" id="KW-0808">Transferase</keyword>
<evidence type="ECO:0000313" key="3">
    <source>
        <dbReference type="EMBL" id="QKV54460.1"/>
    </source>
</evidence>
<dbReference type="InterPro" id="IPR010987">
    <property type="entry name" value="Glutathione-S-Trfase_C-like"/>
</dbReference>
<protein>
    <submittedName>
        <fullName evidence="3">Glutathione S-transferase family protein</fullName>
    </submittedName>
</protein>
<accession>A0A6N1X9C9</accession>
<dbReference type="InterPro" id="IPR004045">
    <property type="entry name" value="Glutathione_S-Trfase_N"/>
</dbReference>
<reference evidence="3 4" key="1">
    <citation type="submission" date="2020-06" db="EMBL/GenBank/DDBJ databases">
        <title>Acidovorax antarctica sp. nov., isolated from Corinth ice sheet soil, Antarctic Fields Peninsula.</title>
        <authorList>
            <person name="Xu Q."/>
            <person name="Peng F."/>
        </authorList>
    </citation>
    <scope>NUCLEOTIDE SEQUENCE [LARGE SCALE GENOMIC DNA]</scope>
    <source>
        <strain evidence="3 4">16-35-5</strain>
    </source>
</reference>
<dbReference type="SFLD" id="SFLDG01150">
    <property type="entry name" value="Main.1:_Beta-like"/>
    <property type="match status" value="1"/>
</dbReference>
<dbReference type="CDD" id="cd03046">
    <property type="entry name" value="GST_N_GTT1_like"/>
    <property type="match status" value="1"/>
</dbReference>
<gene>
    <name evidence="3" type="ORF">HUK68_16945</name>
</gene>
<dbReference type="Gene3D" id="3.40.30.10">
    <property type="entry name" value="Glutaredoxin"/>
    <property type="match status" value="1"/>
</dbReference>
<dbReference type="SFLD" id="SFLDG00358">
    <property type="entry name" value="Main_(cytGST)"/>
    <property type="match status" value="1"/>
</dbReference>
<dbReference type="SFLD" id="SFLDS00019">
    <property type="entry name" value="Glutathione_Transferase_(cytos"/>
    <property type="match status" value="1"/>
</dbReference>
<dbReference type="PANTHER" id="PTHR44051:SF21">
    <property type="entry name" value="GLUTATHIONE S-TRANSFERASE FAMILY PROTEIN"/>
    <property type="match status" value="1"/>
</dbReference>
<feature type="domain" description="GST C-terminal" evidence="2">
    <location>
        <begin position="89"/>
        <end position="223"/>
    </location>
</feature>
<proteinExistence type="predicted"/>
<sequence length="228" mass="25406">MPATSIPYQLHHCVSARSFRALWMLEELEQAYELHMLPFPPRALERSYLALNPLGTVPLLRHGAAQLTESAAICEYLAARHPQAQLAVGPHEDGFADYLNWLHMSDATLTFPQTLVLRYTHFEPPERQQPQVAQDYARWFLARLRAVEAAVEHHDWLCGARFTAADVAVGYALMLAAHLELAAQWGPATTAYWQRLQARPAFARALAAEQGAALAQGVPVTPSPLLRP</sequence>
<name>A0A6N1X9C9_9BURK</name>
<dbReference type="SUPFAM" id="SSF47616">
    <property type="entry name" value="GST C-terminal domain-like"/>
    <property type="match status" value="1"/>
</dbReference>
<feature type="domain" description="GST N-terminal" evidence="1">
    <location>
        <begin position="5"/>
        <end position="85"/>
    </location>
</feature>
<dbReference type="Pfam" id="PF00043">
    <property type="entry name" value="GST_C"/>
    <property type="match status" value="1"/>
</dbReference>
<organism evidence="3 4">
    <name type="scientific">Comamonas antarctica</name>
    <dbReference type="NCBI Taxonomy" id="2743470"/>
    <lineage>
        <taxon>Bacteria</taxon>
        <taxon>Pseudomonadati</taxon>
        <taxon>Pseudomonadota</taxon>
        <taxon>Betaproteobacteria</taxon>
        <taxon>Burkholderiales</taxon>
        <taxon>Comamonadaceae</taxon>
        <taxon>Comamonas</taxon>
    </lineage>
</organism>
<dbReference type="SUPFAM" id="SSF52833">
    <property type="entry name" value="Thioredoxin-like"/>
    <property type="match status" value="1"/>
</dbReference>
<keyword evidence="4" id="KW-1185">Reference proteome</keyword>
<evidence type="ECO:0000259" key="1">
    <source>
        <dbReference type="PROSITE" id="PS50404"/>
    </source>
</evidence>
<dbReference type="AlphaFoldDB" id="A0A6N1X9C9"/>
<dbReference type="InterPro" id="IPR004046">
    <property type="entry name" value="GST_C"/>
</dbReference>
<dbReference type="PANTHER" id="PTHR44051">
    <property type="entry name" value="GLUTATHIONE S-TRANSFERASE-RELATED"/>
    <property type="match status" value="1"/>
</dbReference>
<dbReference type="InterPro" id="IPR040079">
    <property type="entry name" value="Glutathione_S-Trfase"/>
</dbReference>
<dbReference type="KEGG" id="aant:HUK68_16945"/>
<dbReference type="Pfam" id="PF13417">
    <property type="entry name" value="GST_N_3"/>
    <property type="match status" value="1"/>
</dbReference>
<dbReference type="PROSITE" id="PS50404">
    <property type="entry name" value="GST_NTER"/>
    <property type="match status" value="1"/>
</dbReference>
<dbReference type="InterPro" id="IPR036282">
    <property type="entry name" value="Glutathione-S-Trfase_C_sf"/>
</dbReference>
<dbReference type="Proteomes" id="UP000509579">
    <property type="component" value="Chromosome"/>
</dbReference>
<evidence type="ECO:0000313" key="4">
    <source>
        <dbReference type="Proteomes" id="UP000509579"/>
    </source>
</evidence>
<dbReference type="RefSeq" id="WP_175505260.1">
    <property type="nucleotide sequence ID" value="NZ_CAURQT010000005.1"/>
</dbReference>
<dbReference type="InterPro" id="IPR036249">
    <property type="entry name" value="Thioredoxin-like_sf"/>
</dbReference>
<dbReference type="EMBL" id="CP054840">
    <property type="protein sequence ID" value="QKV54460.1"/>
    <property type="molecule type" value="Genomic_DNA"/>
</dbReference>
<dbReference type="GO" id="GO:0016740">
    <property type="term" value="F:transferase activity"/>
    <property type="evidence" value="ECO:0007669"/>
    <property type="project" value="UniProtKB-KW"/>
</dbReference>
<evidence type="ECO:0000259" key="2">
    <source>
        <dbReference type="PROSITE" id="PS50405"/>
    </source>
</evidence>
<dbReference type="Gene3D" id="1.20.1050.10">
    <property type="match status" value="1"/>
</dbReference>
<dbReference type="PROSITE" id="PS50405">
    <property type="entry name" value="GST_CTER"/>
    <property type="match status" value="1"/>
</dbReference>